<protein>
    <submittedName>
        <fullName evidence="3">BZ3500_MvSof-1268-A1-R1_Chr10-4g03109 protein</fullName>
    </submittedName>
</protein>
<gene>
    <name evidence="3" type="ORF">BZ3500_MVSOF-1268-A1-R1_CHR10-4G03109</name>
</gene>
<feature type="region of interest" description="Disordered" evidence="1">
    <location>
        <begin position="1"/>
        <end position="104"/>
    </location>
</feature>
<feature type="compositionally biased region" description="Basic and acidic residues" evidence="1">
    <location>
        <begin position="88"/>
        <end position="104"/>
    </location>
</feature>
<feature type="region of interest" description="Disordered" evidence="1">
    <location>
        <begin position="640"/>
        <end position="670"/>
    </location>
</feature>
<evidence type="ECO:0000313" key="4">
    <source>
        <dbReference type="Proteomes" id="UP000249723"/>
    </source>
</evidence>
<dbReference type="SUPFAM" id="SSF54236">
    <property type="entry name" value="Ubiquitin-like"/>
    <property type="match status" value="1"/>
</dbReference>
<dbReference type="OrthoDB" id="2529838at2759"/>
<dbReference type="Pfam" id="PF11976">
    <property type="entry name" value="Rad60-SLD"/>
    <property type="match status" value="1"/>
</dbReference>
<feature type="region of interest" description="Disordered" evidence="1">
    <location>
        <begin position="436"/>
        <end position="463"/>
    </location>
</feature>
<dbReference type="Gene3D" id="3.10.20.90">
    <property type="entry name" value="Phosphatidylinositol 3-kinase Catalytic Subunit, Chain A, domain 1"/>
    <property type="match status" value="1"/>
</dbReference>
<organism evidence="3 4">
    <name type="scientific">Microbotryum saponariae</name>
    <dbReference type="NCBI Taxonomy" id="289078"/>
    <lineage>
        <taxon>Eukaryota</taxon>
        <taxon>Fungi</taxon>
        <taxon>Dikarya</taxon>
        <taxon>Basidiomycota</taxon>
        <taxon>Pucciniomycotina</taxon>
        <taxon>Microbotryomycetes</taxon>
        <taxon>Microbotryales</taxon>
        <taxon>Microbotryaceae</taxon>
        <taxon>Microbotryum</taxon>
    </lineage>
</organism>
<evidence type="ECO:0000256" key="1">
    <source>
        <dbReference type="SAM" id="MobiDB-lite"/>
    </source>
</evidence>
<feature type="region of interest" description="Disordered" evidence="1">
    <location>
        <begin position="129"/>
        <end position="417"/>
    </location>
</feature>
<evidence type="ECO:0000313" key="3">
    <source>
        <dbReference type="EMBL" id="SDA01159.1"/>
    </source>
</evidence>
<dbReference type="InterPro" id="IPR022617">
    <property type="entry name" value="Rad60/SUMO-like_dom"/>
</dbReference>
<accession>A0A2X0L6G3</accession>
<feature type="compositionally biased region" description="Low complexity" evidence="1">
    <location>
        <begin position="249"/>
        <end position="262"/>
    </location>
</feature>
<dbReference type="AlphaFoldDB" id="A0A2X0L6G3"/>
<dbReference type="EMBL" id="FMWP01000111">
    <property type="protein sequence ID" value="SDA01159.1"/>
    <property type="molecule type" value="Genomic_DNA"/>
</dbReference>
<dbReference type="Proteomes" id="UP000249723">
    <property type="component" value="Unassembled WGS sequence"/>
</dbReference>
<feature type="compositionally biased region" description="Basic and acidic residues" evidence="1">
    <location>
        <begin position="443"/>
        <end position="453"/>
    </location>
</feature>
<feature type="compositionally biased region" description="Low complexity" evidence="1">
    <location>
        <begin position="139"/>
        <end position="149"/>
    </location>
</feature>
<sequence length="748" mass="81010">MARRTSTSSSSTCEVVDVDSTGTSAGEPTGRGRRIRKPTRRDDELVQASTTTRRALTAAAAATATATAGTTKAKRGRPRKVVVPPREQSMERADVDDVDDVDGHDSLATVKSASTVAQQAVELPDLINPIVEVPPPTPEVVLAPMLDPSPSSPPPLPVRVPVDVAPQPKQPVARSSPPSLIEPTEVIILPATSSSQPDLPDAAAPQPKSSARARPPPPQPLSHPSHPSHHHHDSDSDEVDDFFMRRRPAPIASRAPPNSAAAGGKGRRAPMRRPGGGTLHHSASLDPEAANANAGPLTNIEVIEDPGDPALEFGNRKINLPSWARQSSPGKVHGNKKRDRSVSTVPPPAEAKGKWKGKARAEQRDSSSEGFFIARDEEADDVGARKRNKKEGRSGYSSSTGRSRSQSRSLTPPEEVSSEVLQQILRAAHGELGASLAFNSSPSKDDERSRHSSVDSTDADLPPEMHELRSKHSLRAPTQDPTGAIGSSAHEVDVVAPSEMIVLLIRFALQVDLTASASATRWTEPWSMKLGSNAQFGEVFKTLSSRYGLRDDDLVLTFRGRRVYRFGTPRSLKMCGGGEENELRAYRVELWEEVEELRKRRVGLEAEREKATEDGAARLGGEQMLLSEGDDQDEVELVRSNGQVDMRSSPLPELRSSTTGAREPDSPDQDQLIRLTVRGGPKSSFGFAVKPTFPLRKVLAWYCKKAGIVDAKRIARMSLQWDGEKLDLEQTVADIDEFEDEDTLDVKG</sequence>
<keyword evidence="4" id="KW-1185">Reference proteome</keyword>
<feature type="compositionally biased region" description="Low complexity" evidence="1">
    <location>
        <begin position="193"/>
        <end position="213"/>
    </location>
</feature>
<dbReference type="STRING" id="289078.A0A2X0L6G3"/>
<feature type="compositionally biased region" description="Low complexity" evidence="1">
    <location>
        <begin position="50"/>
        <end position="71"/>
    </location>
</feature>
<feature type="domain" description="Rad60/SUMO-like" evidence="2">
    <location>
        <begin position="673"/>
        <end position="746"/>
    </location>
</feature>
<proteinExistence type="predicted"/>
<name>A0A2X0L6G3_9BASI</name>
<evidence type="ECO:0000259" key="2">
    <source>
        <dbReference type="Pfam" id="PF11976"/>
    </source>
</evidence>
<dbReference type="InterPro" id="IPR029071">
    <property type="entry name" value="Ubiquitin-like_domsf"/>
</dbReference>
<reference evidence="4" key="1">
    <citation type="submission" date="2016-10" db="EMBL/GenBank/DDBJ databases">
        <authorList>
            <person name="Jeantristanb JTB J.-T."/>
            <person name="Ricardo R."/>
        </authorList>
    </citation>
    <scope>NUCLEOTIDE SEQUENCE [LARGE SCALE GENOMIC DNA]</scope>
</reference>
<feature type="compositionally biased region" description="Low complexity" evidence="1">
    <location>
        <begin position="1"/>
        <end position="12"/>
    </location>
</feature>
<dbReference type="CDD" id="cd17080">
    <property type="entry name" value="Ubl_SLD2_Esc2_like"/>
    <property type="match status" value="1"/>
</dbReference>
<feature type="compositionally biased region" description="Low complexity" evidence="1">
    <location>
        <begin position="394"/>
        <end position="409"/>
    </location>
</feature>